<proteinExistence type="predicted"/>
<protein>
    <recommendedName>
        <fullName evidence="3">Knr4/Smi1-like domain-containing protein</fullName>
    </recommendedName>
</protein>
<dbReference type="EMBL" id="JACHJR010000001">
    <property type="protein sequence ID" value="MBB4951291.1"/>
    <property type="molecule type" value="Genomic_DNA"/>
</dbReference>
<evidence type="ECO:0000313" key="2">
    <source>
        <dbReference type="Proteomes" id="UP000573327"/>
    </source>
</evidence>
<dbReference type="InterPro" id="IPR037883">
    <property type="entry name" value="Knr4/Smi1-like_sf"/>
</dbReference>
<dbReference type="RefSeq" id="WP_184923141.1">
    <property type="nucleotide sequence ID" value="NZ_JACHJR010000001.1"/>
</dbReference>
<dbReference type="Proteomes" id="UP000573327">
    <property type="component" value="Unassembled WGS sequence"/>
</dbReference>
<dbReference type="AlphaFoldDB" id="A0A7W7SIV9"/>
<reference evidence="1 2" key="1">
    <citation type="submission" date="2020-08" db="EMBL/GenBank/DDBJ databases">
        <title>Sequencing the genomes of 1000 actinobacteria strains.</title>
        <authorList>
            <person name="Klenk H.-P."/>
        </authorList>
    </citation>
    <scope>NUCLEOTIDE SEQUENCE [LARGE SCALE GENOMIC DNA]</scope>
    <source>
        <strain evidence="1 2">DSM 44786</strain>
    </source>
</reference>
<accession>A0A7W7SIV9</accession>
<comment type="caution">
    <text evidence="1">The sequence shown here is derived from an EMBL/GenBank/DDBJ whole genome shotgun (WGS) entry which is preliminary data.</text>
</comment>
<evidence type="ECO:0000313" key="1">
    <source>
        <dbReference type="EMBL" id="MBB4951291.1"/>
    </source>
</evidence>
<evidence type="ECO:0008006" key="3">
    <source>
        <dbReference type="Google" id="ProtNLM"/>
    </source>
</evidence>
<keyword evidence="2" id="KW-1185">Reference proteome</keyword>
<name>A0A7W7SIV9_9ACTN</name>
<gene>
    <name evidence="1" type="ORF">F4556_006826</name>
</gene>
<dbReference type="Gene3D" id="3.40.1580.10">
    <property type="entry name" value="SMI1/KNR4-like"/>
    <property type="match status" value="1"/>
</dbReference>
<organism evidence="1 2">
    <name type="scientific">Kitasatospora gansuensis</name>
    <dbReference type="NCBI Taxonomy" id="258050"/>
    <lineage>
        <taxon>Bacteria</taxon>
        <taxon>Bacillati</taxon>
        <taxon>Actinomycetota</taxon>
        <taxon>Actinomycetes</taxon>
        <taxon>Kitasatosporales</taxon>
        <taxon>Streptomycetaceae</taxon>
        <taxon>Kitasatospora</taxon>
    </lineage>
</organism>
<sequence>MTDFEGDAMASTSVDGLRRVLRIVAGSPEGAAADAAGLADVESGLGTALPRDYVDFISTYGAGNISDFAWIACPATPARSKGAPPSVKSATDAFRNSAAGDDFWPAGRLPVKDLIQWGGDDGANNYLWHSNGADPDKWPVVIALHGLTPVVCDFGMIEYLRRACEDLLAGPIRGLRMGPDARFLHWQEYNRLFDLGVDPWTGERHEYS</sequence>
<dbReference type="SUPFAM" id="SSF160631">
    <property type="entry name" value="SMI1/KNR4-like"/>
    <property type="match status" value="1"/>
</dbReference>